<keyword evidence="3 8" id="KW-0456">Lyase</keyword>
<dbReference type="OrthoDB" id="5287258at2"/>
<feature type="compositionally biased region" description="Low complexity" evidence="5">
    <location>
        <begin position="11"/>
        <end position="20"/>
    </location>
</feature>
<dbReference type="SUPFAM" id="SSF51735">
    <property type="entry name" value="NAD(P)-binding Rossmann-fold domains"/>
    <property type="match status" value="1"/>
</dbReference>
<dbReference type="KEGG" id="cbw:RR42_s1573"/>
<evidence type="ECO:0000256" key="3">
    <source>
        <dbReference type="ARBA" id="ARBA00023239"/>
    </source>
</evidence>
<dbReference type="GO" id="GO:0070403">
    <property type="term" value="F:NAD+ binding"/>
    <property type="evidence" value="ECO:0007669"/>
    <property type="project" value="InterPro"/>
</dbReference>
<evidence type="ECO:0000256" key="4">
    <source>
        <dbReference type="ARBA" id="ARBA00023268"/>
    </source>
</evidence>
<dbReference type="InterPro" id="IPR006108">
    <property type="entry name" value="3HC_DH_C"/>
</dbReference>
<name>A0A0C4YRF9_9BURK</name>
<dbReference type="GO" id="GO:0008692">
    <property type="term" value="F:3-hydroxybutyryl-CoA epimerase activity"/>
    <property type="evidence" value="ECO:0007669"/>
    <property type="project" value="UniProtKB-EC"/>
</dbReference>
<evidence type="ECO:0000256" key="5">
    <source>
        <dbReference type="SAM" id="MobiDB-lite"/>
    </source>
</evidence>
<evidence type="ECO:0000259" key="7">
    <source>
        <dbReference type="Pfam" id="PF02737"/>
    </source>
</evidence>
<dbReference type="InterPro" id="IPR008927">
    <property type="entry name" value="6-PGluconate_DH-like_C_sf"/>
</dbReference>
<evidence type="ECO:0000256" key="1">
    <source>
        <dbReference type="ARBA" id="ARBA00023002"/>
    </source>
</evidence>
<feature type="region of interest" description="Disordered" evidence="5">
    <location>
        <begin position="1"/>
        <end position="20"/>
    </location>
</feature>
<dbReference type="EC" id="5.1.2.3" evidence="8"/>
<dbReference type="EMBL" id="CP010537">
    <property type="protein sequence ID" value="AJG23161.1"/>
    <property type="molecule type" value="Genomic_DNA"/>
</dbReference>
<reference evidence="8 9" key="1">
    <citation type="journal article" date="2015" name="Genome Announc.">
        <title>Complete Genome Sequence of Cupriavidus basilensis 4G11, Isolated from the Oak Ridge Field Research Center Site.</title>
        <authorList>
            <person name="Ray J."/>
            <person name="Waters R.J."/>
            <person name="Skerker J.M."/>
            <person name="Kuehl J.V."/>
            <person name="Price M.N."/>
            <person name="Huang J."/>
            <person name="Chakraborty R."/>
            <person name="Arkin A.P."/>
            <person name="Deutschbauer A."/>
        </authorList>
    </citation>
    <scope>NUCLEOTIDE SEQUENCE [LARGE SCALE GENOMIC DNA]</scope>
    <source>
        <strain evidence="8">4G11</strain>
    </source>
</reference>
<dbReference type="EC" id="1.1.1.35" evidence="8"/>
<dbReference type="Proteomes" id="UP000031843">
    <property type="component" value="Chromosome secondary"/>
</dbReference>
<dbReference type="EC" id="4.2.1.17" evidence="8"/>
<sequence length="455" mass="50102">MTTTSADNDARTQPDAQAQRDAAAAHIRFAEAEAAKIPDIPASLPLRPIGNVAVIGAGTMGGGIAMALANIGIPVTLIDSGQEALDGGLRRVRDNYAGSVSRGRLEQAEMERRIALIRGSVDMAHARHADLVIEAVFEDLALKQQIFHQLDTIARPGAILATNTSGLDVDAIAAVTQRPQDVVGAHFFSPAHVMRLLEVVRARQTAPDVVATLMDLGRRMGKISVLARIYPGFIGNALFRNYTREAHFLLEEGALPHQVDQALTRFGYAMGIFAVHDMAGNDVGYQTRKAQMATRPDDRRWNDLIMKLTEMGRLGQKSGAGWYRYETGNRTPLRDPAVEDFIVRESARLGIARQSISEEEIIKRCLYGMINEGARLLEQGIALRPSDIDIVYVTGYGFPARHGGPMYYADRIGLAKVYADIKLFHEQHGFWWQPAPLLERLARDNGRFADLQVRT</sequence>
<dbReference type="AlphaFoldDB" id="A0A0C4YRF9"/>
<dbReference type="InterPro" id="IPR036291">
    <property type="entry name" value="NAD(P)-bd_dom_sf"/>
</dbReference>
<dbReference type="PANTHER" id="PTHR23309">
    <property type="entry name" value="3-HYDROXYACYL-COA DEHYROGENASE"/>
    <property type="match status" value="1"/>
</dbReference>
<evidence type="ECO:0000256" key="2">
    <source>
        <dbReference type="ARBA" id="ARBA00023235"/>
    </source>
</evidence>
<dbReference type="RefSeq" id="WP_043358128.1">
    <property type="nucleotide sequence ID" value="NZ_CP010537.1"/>
</dbReference>
<keyword evidence="9" id="KW-1185">Reference proteome</keyword>
<evidence type="ECO:0000313" key="9">
    <source>
        <dbReference type="Proteomes" id="UP000031843"/>
    </source>
</evidence>
<dbReference type="GO" id="GO:0006631">
    <property type="term" value="P:fatty acid metabolic process"/>
    <property type="evidence" value="ECO:0007669"/>
    <property type="project" value="InterPro"/>
</dbReference>
<keyword evidence="1 8" id="KW-0560">Oxidoreductase</keyword>
<dbReference type="FunFam" id="3.40.50.720:FF:000009">
    <property type="entry name" value="Fatty oxidation complex, alpha subunit"/>
    <property type="match status" value="1"/>
</dbReference>
<evidence type="ECO:0000259" key="6">
    <source>
        <dbReference type="Pfam" id="PF00725"/>
    </source>
</evidence>
<protein>
    <submittedName>
        <fullName evidence="8">Enoyl-CoA hydratase</fullName>
        <ecNumber evidence="8">1.1.1.35</ecNumber>
        <ecNumber evidence="8">4.2.1.17</ecNumber>
        <ecNumber evidence="8">5.1.2.3</ecNumber>
        <ecNumber evidence="8">5.3.3.8</ecNumber>
    </submittedName>
</protein>
<dbReference type="InterPro" id="IPR006176">
    <property type="entry name" value="3-OHacyl-CoA_DH_NAD-bd"/>
</dbReference>
<dbReference type="SUPFAM" id="SSF48179">
    <property type="entry name" value="6-phosphogluconate dehydrogenase C-terminal domain-like"/>
    <property type="match status" value="2"/>
</dbReference>
<dbReference type="STRING" id="68895.RR42_s1573"/>
<keyword evidence="2 8" id="KW-0413">Isomerase</keyword>
<dbReference type="Pfam" id="PF00725">
    <property type="entry name" value="3HCDH"/>
    <property type="match status" value="2"/>
</dbReference>
<dbReference type="Gene3D" id="3.40.50.720">
    <property type="entry name" value="NAD(P)-binding Rossmann-like Domain"/>
    <property type="match status" value="1"/>
</dbReference>
<dbReference type="Pfam" id="PF02737">
    <property type="entry name" value="3HCDH_N"/>
    <property type="match status" value="1"/>
</dbReference>
<keyword evidence="4" id="KW-0511">Multifunctional enzyme</keyword>
<feature type="domain" description="3-hydroxyacyl-CoA dehydrogenase C-terminal" evidence="6">
    <location>
        <begin position="232"/>
        <end position="325"/>
    </location>
</feature>
<dbReference type="GO" id="GO:0004165">
    <property type="term" value="F:delta(3)-delta(2)-enoyl-CoA isomerase activity"/>
    <property type="evidence" value="ECO:0007669"/>
    <property type="project" value="UniProtKB-EC"/>
</dbReference>
<gene>
    <name evidence="8" type="ORF">RR42_s1573</name>
</gene>
<accession>A0A0C4YRF9</accession>
<evidence type="ECO:0000313" key="8">
    <source>
        <dbReference type="EMBL" id="AJG23161.1"/>
    </source>
</evidence>
<proteinExistence type="predicted"/>
<dbReference type="GO" id="GO:0003857">
    <property type="term" value="F:(3S)-3-hydroxyacyl-CoA dehydrogenase (NAD+) activity"/>
    <property type="evidence" value="ECO:0007669"/>
    <property type="project" value="UniProtKB-EC"/>
</dbReference>
<dbReference type="GO" id="GO:0004300">
    <property type="term" value="F:enoyl-CoA hydratase activity"/>
    <property type="evidence" value="ECO:0007669"/>
    <property type="project" value="UniProtKB-EC"/>
</dbReference>
<dbReference type="PANTHER" id="PTHR23309:SF51">
    <property type="entry name" value="3-HYDROXYACYL-COA DEHYDROGENASE-RELATED"/>
    <property type="match status" value="1"/>
</dbReference>
<feature type="domain" description="3-hydroxyacyl-CoA dehydrogenase NAD binding" evidence="7">
    <location>
        <begin position="51"/>
        <end position="227"/>
    </location>
</feature>
<dbReference type="EC" id="5.3.3.8" evidence="8"/>
<organism evidence="8 9">
    <name type="scientific">Cupriavidus basilensis</name>
    <dbReference type="NCBI Taxonomy" id="68895"/>
    <lineage>
        <taxon>Bacteria</taxon>
        <taxon>Pseudomonadati</taxon>
        <taxon>Pseudomonadota</taxon>
        <taxon>Betaproteobacteria</taxon>
        <taxon>Burkholderiales</taxon>
        <taxon>Burkholderiaceae</taxon>
        <taxon>Cupriavidus</taxon>
    </lineage>
</organism>
<feature type="domain" description="3-hydroxyacyl-CoA dehydrogenase C-terminal" evidence="6">
    <location>
        <begin position="361"/>
        <end position="444"/>
    </location>
</feature>
<dbReference type="FunFam" id="1.10.1040.50:FF:000006">
    <property type="entry name" value="Peroxisomal bifunctional enzyme"/>
    <property type="match status" value="1"/>
</dbReference>
<dbReference type="Gene3D" id="1.10.1040.50">
    <property type="match status" value="1"/>
</dbReference>